<reference evidence="6 7" key="1">
    <citation type="submission" date="2024-05" db="EMBL/GenBank/DDBJ databases">
        <title>A draft genome resource for the thread blight pathogen Marasmius tenuissimus strain MS-2.</title>
        <authorList>
            <person name="Yulfo-Soto G.E."/>
            <person name="Baruah I.K."/>
            <person name="Amoako-Attah I."/>
            <person name="Bukari Y."/>
            <person name="Meinhardt L.W."/>
            <person name="Bailey B.A."/>
            <person name="Cohen S.P."/>
        </authorList>
    </citation>
    <scope>NUCLEOTIDE SEQUENCE [LARGE SCALE GENOMIC DNA]</scope>
    <source>
        <strain evidence="6 7">MS-2</strain>
    </source>
</reference>
<dbReference type="Gene3D" id="1.20.120.1240">
    <property type="entry name" value="Dynamin, middle domain"/>
    <property type="match status" value="1"/>
</dbReference>
<evidence type="ECO:0000259" key="5">
    <source>
        <dbReference type="PROSITE" id="PS51718"/>
    </source>
</evidence>
<accession>A0ABR3A141</accession>
<dbReference type="Proteomes" id="UP001437256">
    <property type="component" value="Unassembled WGS sequence"/>
</dbReference>
<proteinExistence type="predicted"/>
<gene>
    <name evidence="6" type="ORF">AAF712_006150</name>
</gene>
<dbReference type="InterPro" id="IPR022812">
    <property type="entry name" value="Dynamin"/>
</dbReference>
<evidence type="ECO:0000259" key="4">
    <source>
        <dbReference type="PROSITE" id="PS51388"/>
    </source>
</evidence>
<feature type="compositionally biased region" description="Polar residues" evidence="3">
    <location>
        <begin position="758"/>
        <end position="794"/>
    </location>
</feature>
<dbReference type="InterPro" id="IPR027417">
    <property type="entry name" value="P-loop_NTPase"/>
</dbReference>
<dbReference type="Gene3D" id="3.40.50.300">
    <property type="entry name" value="P-loop containing nucleotide triphosphate hydrolases"/>
    <property type="match status" value="1"/>
</dbReference>
<dbReference type="InterPro" id="IPR003130">
    <property type="entry name" value="GED"/>
</dbReference>
<evidence type="ECO:0000256" key="3">
    <source>
        <dbReference type="SAM" id="MobiDB-lite"/>
    </source>
</evidence>
<dbReference type="PANTHER" id="PTHR11566:SF21">
    <property type="entry name" value="DYNAMIN RELATED PROTEIN 1, ISOFORM A"/>
    <property type="match status" value="1"/>
</dbReference>
<keyword evidence="2" id="KW-0342">GTP-binding</keyword>
<name>A0ABR3A141_9AGAR</name>
<dbReference type="PROSITE" id="PS51388">
    <property type="entry name" value="GED"/>
    <property type="match status" value="1"/>
</dbReference>
<dbReference type="Pfam" id="PF00350">
    <property type="entry name" value="Dynamin_N"/>
    <property type="match status" value="1"/>
</dbReference>
<protein>
    <submittedName>
        <fullName evidence="6">Uncharacterized protein</fullName>
    </submittedName>
</protein>
<organism evidence="6 7">
    <name type="scientific">Marasmius tenuissimus</name>
    <dbReference type="NCBI Taxonomy" id="585030"/>
    <lineage>
        <taxon>Eukaryota</taxon>
        <taxon>Fungi</taxon>
        <taxon>Dikarya</taxon>
        <taxon>Basidiomycota</taxon>
        <taxon>Agaricomycotina</taxon>
        <taxon>Agaricomycetes</taxon>
        <taxon>Agaricomycetidae</taxon>
        <taxon>Agaricales</taxon>
        <taxon>Marasmiineae</taxon>
        <taxon>Marasmiaceae</taxon>
        <taxon>Marasmius</taxon>
    </lineage>
</organism>
<dbReference type="SMART" id="SM00053">
    <property type="entry name" value="DYNc"/>
    <property type="match status" value="1"/>
</dbReference>
<dbReference type="InterPro" id="IPR001401">
    <property type="entry name" value="Dynamin_GTPase"/>
</dbReference>
<dbReference type="Pfam" id="PF02212">
    <property type="entry name" value="GED"/>
    <property type="match status" value="1"/>
</dbReference>
<feature type="domain" description="GED" evidence="4">
    <location>
        <begin position="617"/>
        <end position="711"/>
    </location>
</feature>
<dbReference type="InterPro" id="IPR000375">
    <property type="entry name" value="Dynamin_stalk"/>
</dbReference>
<evidence type="ECO:0000256" key="2">
    <source>
        <dbReference type="ARBA" id="ARBA00023134"/>
    </source>
</evidence>
<evidence type="ECO:0000313" key="7">
    <source>
        <dbReference type="Proteomes" id="UP001437256"/>
    </source>
</evidence>
<dbReference type="PRINTS" id="PR00195">
    <property type="entry name" value="DYNAMIN"/>
</dbReference>
<dbReference type="Pfam" id="PF01031">
    <property type="entry name" value="Dynamin_M"/>
    <property type="match status" value="2"/>
</dbReference>
<dbReference type="InterPro" id="IPR045063">
    <property type="entry name" value="Dynamin_N"/>
</dbReference>
<dbReference type="SUPFAM" id="SSF52540">
    <property type="entry name" value="P-loop containing nucleoside triphosphate hydrolases"/>
    <property type="match status" value="1"/>
</dbReference>
<feature type="domain" description="Dynamin-type G" evidence="5">
    <location>
        <begin position="40"/>
        <end position="353"/>
    </location>
</feature>
<sequence length="804" mass="90466">MSQPAFAPAEHLGDSHYARRAQELIALNLKVDSLGGSNFEFNLPKIAVIGGQSSGKSSLVEAISKITVPRDDGTCTRCPMECTTSTASTWSCDIYLRENYDVNGNDLSKPRRPDFKSGITNPGELELWIRRAQAAVLCLGHRSPSEFHKMNADEIKALLDTDEKALPFSKNIVGVDVKGPEATPLTFIDLPGLIYNIEEKNKAAIKLVRSLVKSSIAGGKDSNTVILVVIPMSGDMEGQEAMSLAKKHDSGGVRTVVALTKPDSVGLGDTGAQRRWKKILDGEDSKLKHGYYCVRLPNDEDRKMDSQAFLTKVEDCYNAPPWSDVASRNVFGVQNLVSSLSKLLVDLIESNLPKLRKQVAALLQQHGAELATLPPLPVDSANIRMRRLFDQFLRAVDSVVKGESHRRTFVQRNRATYASFKADIWRTGIEFVPSTSISALSANSHRSEWRDLLHHDETFDSKSVPEWEKKDHPQFHKQLDLRHVRDVINESIGWELPGHVPFQATITLVDRSVSQWPGPTEACASKVFENSWKVLEELIREYFRDYDDLRELVRKATFDNYKTCYDRARKALEEALKEEKSPLHTQNVHYYASQKELWKNRLTAACGHPQSMEWPGELELMASVRAYWKVAFKRFIDVIPRRIEHKLNRDFNDSLTEQLRTEIMDKTSHERVEILMDENREIAEKRSRLLDSIKRLKEVEELVGSYTGGIDDTEQETWDNTDRLSDVDSDASMVASVLDDASSEVSVASSPAAVRASPTPQIISMASEESQPYSRTTSPIYEQPSFGSLYTQPAVNGPYRRSRP</sequence>
<dbReference type="PANTHER" id="PTHR11566">
    <property type="entry name" value="DYNAMIN"/>
    <property type="match status" value="1"/>
</dbReference>
<evidence type="ECO:0000313" key="6">
    <source>
        <dbReference type="EMBL" id="KAL0066759.1"/>
    </source>
</evidence>
<keyword evidence="7" id="KW-1185">Reference proteome</keyword>
<keyword evidence="1" id="KW-0547">Nucleotide-binding</keyword>
<feature type="region of interest" description="Disordered" evidence="3">
    <location>
        <begin position="745"/>
        <end position="804"/>
    </location>
</feature>
<dbReference type="InterPro" id="IPR020850">
    <property type="entry name" value="GED_dom"/>
</dbReference>
<evidence type="ECO:0000256" key="1">
    <source>
        <dbReference type="ARBA" id="ARBA00022741"/>
    </source>
</evidence>
<dbReference type="EMBL" id="JBBXMP010000032">
    <property type="protein sequence ID" value="KAL0066759.1"/>
    <property type="molecule type" value="Genomic_DNA"/>
</dbReference>
<comment type="caution">
    <text evidence="6">The sequence shown here is derived from an EMBL/GenBank/DDBJ whole genome shotgun (WGS) entry which is preliminary data.</text>
</comment>
<dbReference type="InterPro" id="IPR030381">
    <property type="entry name" value="G_DYNAMIN_dom"/>
</dbReference>
<dbReference type="PROSITE" id="PS51718">
    <property type="entry name" value="G_DYNAMIN_2"/>
    <property type="match status" value="1"/>
</dbReference>
<feature type="compositionally biased region" description="Low complexity" evidence="3">
    <location>
        <begin position="745"/>
        <end position="757"/>
    </location>
</feature>
<dbReference type="SMART" id="SM00302">
    <property type="entry name" value="GED"/>
    <property type="match status" value="1"/>
</dbReference>